<keyword evidence="2" id="KW-1185">Reference proteome</keyword>
<dbReference type="Proteomes" id="UP000308836">
    <property type="component" value="Unassembled WGS sequence"/>
</dbReference>
<gene>
    <name evidence="1" type="primary">cadA</name>
    <name evidence="1" type="ORF">E5336_02370</name>
</gene>
<dbReference type="EC" id="3.6.3.3" evidence="1"/>
<sequence length="621" mass="66716">MTKKQKKMLKRIIATSILYAVAVILKHATTLPSEALFAAFLIPYVLISYDVLIKSVKNIQNGQVFDENFLMALASIGALVLGEYSEAVAVMLFYQIGEWFQSYAVNKSRKSIAALMDIRPEYANIEVDGKIEQVDPEEVRVGQTIVINPGERVPLDGTVEKGQSSLDTSALTGESVPRSVRAGSEVISGCINQAGVLYVKVSKPYEDSTVAKILDLVENATNKKSKSEQFITKFARIYTPVVVFLALALAVIPSLVDGQWSVWVYRSLSFLVTSCPCALVISVPLSFFGGIGGASRKGILVKGSNYLQLLSEVKTIVFDKTGTITKGNFQVTEVQAVGMSREALLDLAAKAESHSTHPIALSIQKAAAPDLSLADVHDIQEVAGHGVKAIVGKQTVCIGNQKLMAQQGIDALPEGNGFGTCVYVSVDGRYAGMIEIADEIKEDSKTAIDLLRHYGVRKFVMLTGDSEQVAKKVAGKVGIDEVHAQLLPDQKVALLDQILAQKEGKDKVAFVGDGINDAPVLTQADVGIAMGGLGSDAAIEAADIVLMEDQLSQIVVAMQISKKTLRIVYENIVFALAIKVVILVLAALGITNMWAAVFADVGVSFLAILNAMRALRVDKIK</sequence>
<comment type="caution">
    <text evidence="1">The sequence shown here is derived from an EMBL/GenBank/DDBJ whole genome shotgun (WGS) entry which is preliminary data.</text>
</comment>
<reference evidence="1" key="1">
    <citation type="submission" date="2019-04" db="EMBL/GenBank/DDBJ databases">
        <title>Microbes associate with the intestines of laboratory mice.</title>
        <authorList>
            <person name="Navarre W."/>
            <person name="Wong E."/>
            <person name="Huang K."/>
            <person name="Tropini C."/>
            <person name="Ng K."/>
            <person name="Yu B."/>
        </authorList>
    </citation>
    <scope>NUCLEOTIDE SEQUENCE</scope>
    <source>
        <strain evidence="1">NM09_H32</strain>
    </source>
</reference>
<name>A0AC61R9A0_9FIRM</name>
<keyword evidence="1" id="KW-0378">Hydrolase</keyword>
<accession>A0AC61R9A0</accession>
<organism evidence="1 2">
    <name type="scientific">Dubosiella muris</name>
    <dbReference type="NCBI Taxonomy" id="3038133"/>
    <lineage>
        <taxon>Bacteria</taxon>
        <taxon>Bacillati</taxon>
        <taxon>Bacillota</taxon>
        <taxon>Erysipelotrichia</taxon>
        <taxon>Erysipelotrichales</taxon>
        <taxon>Erysipelotrichaceae</taxon>
        <taxon>Dubosiella</taxon>
    </lineage>
</organism>
<dbReference type="EMBL" id="SRYG01000003">
    <property type="protein sequence ID" value="TGY66948.1"/>
    <property type="molecule type" value="Genomic_DNA"/>
</dbReference>
<evidence type="ECO:0000313" key="2">
    <source>
        <dbReference type="Proteomes" id="UP000308836"/>
    </source>
</evidence>
<proteinExistence type="predicted"/>
<protein>
    <submittedName>
        <fullName evidence="1">Cadmium-translocating P-type ATPase</fullName>
        <ecNumber evidence="1">3.6.3.3</ecNumber>
    </submittedName>
</protein>
<evidence type="ECO:0000313" key="1">
    <source>
        <dbReference type="EMBL" id="TGY66948.1"/>
    </source>
</evidence>